<evidence type="ECO:0000313" key="2">
    <source>
        <dbReference type="Proteomes" id="UP000814033"/>
    </source>
</evidence>
<dbReference type="Proteomes" id="UP000814033">
    <property type="component" value="Unassembled WGS sequence"/>
</dbReference>
<proteinExistence type="predicted"/>
<keyword evidence="2" id="KW-1185">Reference proteome</keyword>
<gene>
    <name evidence="1" type="ORF">FA95DRAFT_1557208</name>
</gene>
<reference evidence="1" key="2">
    <citation type="journal article" date="2022" name="New Phytol.">
        <title>Evolutionary transition to the ectomycorrhizal habit in the genomes of a hyperdiverse lineage of mushroom-forming fungi.</title>
        <authorList>
            <person name="Looney B."/>
            <person name="Miyauchi S."/>
            <person name="Morin E."/>
            <person name="Drula E."/>
            <person name="Courty P.E."/>
            <person name="Kohler A."/>
            <person name="Kuo A."/>
            <person name="LaButti K."/>
            <person name="Pangilinan J."/>
            <person name="Lipzen A."/>
            <person name="Riley R."/>
            <person name="Andreopoulos W."/>
            <person name="He G."/>
            <person name="Johnson J."/>
            <person name="Nolan M."/>
            <person name="Tritt A."/>
            <person name="Barry K.W."/>
            <person name="Grigoriev I.V."/>
            <person name="Nagy L.G."/>
            <person name="Hibbett D."/>
            <person name="Henrissat B."/>
            <person name="Matheny P.B."/>
            <person name="Labbe J."/>
            <person name="Martin F.M."/>
        </authorList>
    </citation>
    <scope>NUCLEOTIDE SEQUENCE</scope>
    <source>
        <strain evidence="1">FP105234-sp</strain>
    </source>
</reference>
<reference evidence="1" key="1">
    <citation type="submission" date="2021-02" db="EMBL/GenBank/DDBJ databases">
        <authorList>
            <consortium name="DOE Joint Genome Institute"/>
            <person name="Ahrendt S."/>
            <person name="Looney B.P."/>
            <person name="Miyauchi S."/>
            <person name="Morin E."/>
            <person name="Drula E."/>
            <person name="Courty P.E."/>
            <person name="Chicoki N."/>
            <person name="Fauchery L."/>
            <person name="Kohler A."/>
            <person name="Kuo A."/>
            <person name="Labutti K."/>
            <person name="Pangilinan J."/>
            <person name="Lipzen A."/>
            <person name="Riley R."/>
            <person name="Andreopoulos W."/>
            <person name="He G."/>
            <person name="Johnson J."/>
            <person name="Barry K.W."/>
            <person name="Grigoriev I.V."/>
            <person name="Nagy L."/>
            <person name="Hibbett D."/>
            <person name="Henrissat B."/>
            <person name="Matheny P.B."/>
            <person name="Labbe J."/>
            <person name="Martin F."/>
        </authorList>
    </citation>
    <scope>NUCLEOTIDE SEQUENCE</scope>
    <source>
        <strain evidence="1">FP105234-sp</strain>
    </source>
</reference>
<sequence>MSLDSPASSNAPAKAPSPITVHVSHRGTTHTLSLLPTDTLALLASQLALLTDVPRTNQKYLFKGKKVSPGAEEDDASPGEGSEGPGDGQRTLEDLGVREGVKLTLLGATRTEVGGMHAAEDEQRRVERILRERAQRGTVKVRSTASAAPTPFLRIALHSTLPHSTPAHALLTRLSTDPAVQSVMAAHQFTVGMLTELAPHENPDLLGLNVNKGEVVKLRVRTDAYDGTRAYGEVRRVLCHELAHNVWGDHDDNFKTLDSQLTKEVAAFERAAREGAHTLDPRAADAYVPPEGSYSDFVYAPPVEREKEARAQILGGTKQEGDSAEDRRRLAREAAERRAAR</sequence>
<evidence type="ECO:0000313" key="1">
    <source>
        <dbReference type="EMBL" id="KAI0049099.1"/>
    </source>
</evidence>
<dbReference type="EMBL" id="MU275877">
    <property type="protein sequence ID" value="KAI0049099.1"/>
    <property type="molecule type" value="Genomic_DNA"/>
</dbReference>
<protein>
    <submittedName>
        <fullName evidence="1">WLM-domain-containing protein</fullName>
    </submittedName>
</protein>
<name>A0ACB8RXY9_9AGAM</name>
<organism evidence="1 2">
    <name type="scientific">Auriscalpium vulgare</name>
    <dbReference type="NCBI Taxonomy" id="40419"/>
    <lineage>
        <taxon>Eukaryota</taxon>
        <taxon>Fungi</taxon>
        <taxon>Dikarya</taxon>
        <taxon>Basidiomycota</taxon>
        <taxon>Agaricomycotina</taxon>
        <taxon>Agaricomycetes</taxon>
        <taxon>Russulales</taxon>
        <taxon>Auriscalpiaceae</taxon>
        <taxon>Auriscalpium</taxon>
    </lineage>
</organism>
<accession>A0ACB8RXY9</accession>
<comment type="caution">
    <text evidence="1">The sequence shown here is derived from an EMBL/GenBank/DDBJ whole genome shotgun (WGS) entry which is preliminary data.</text>
</comment>